<evidence type="ECO:0000256" key="1">
    <source>
        <dbReference type="ARBA" id="ARBA00006739"/>
    </source>
</evidence>
<dbReference type="AlphaFoldDB" id="A0A1H3VIZ4"/>
<dbReference type="RefSeq" id="WP_092696601.1">
    <property type="nucleotide sequence ID" value="NZ_CAXIQW010000050.1"/>
</dbReference>
<dbReference type="Proteomes" id="UP000199002">
    <property type="component" value="Unassembled WGS sequence"/>
</dbReference>
<keyword evidence="3 5" id="KW-0808">Transferase</keyword>
<dbReference type="PANTHER" id="PTHR43685:SF5">
    <property type="entry name" value="GLYCOSYLTRANSFERASE EPSE-RELATED"/>
    <property type="match status" value="1"/>
</dbReference>
<comment type="similarity">
    <text evidence="1">Belongs to the glycosyltransferase 2 family.</text>
</comment>
<dbReference type="Pfam" id="PF00535">
    <property type="entry name" value="Glycos_transf_2"/>
    <property type="match status" value="1"/>
</dbReference>
<dbReference type="GO" id="GO:0016757">
    <property type="term" value="F:glycosyltransferase activity"/>
    <property type="evidence" value="ECO:0007669"/>
    <property type="project" value="UniProtKB-KW"/>
</dbReference>
<dbReference type="InterPro" id="IPR029044">
    <property type="entry name" value="Nucleotide-diphossugar_trans"/>
</dbReference>
<proteinExistence type="inferred from homology"/>
<gene>
    <name evidence="5" type="ORF">SAMN05421875_101196</name>
</gene>
<dbReference type="InterPro" id="IPR050834">
    <property type="entry name" value="Glycosyltransf_2"/>
</dbReference>
<dbReference type="GeneID" id="34234512"/>
<sequence length="276" mass="31471">MKTKIATLMAVYRGDNPVALVAALESVQGQQFVDNVESRLYVAIDGPVPAAINTVLAEHEKNIYRVVRLERNGGLAAALNVLIKELSDEEFVFRMDADDRSYLGRYQAQLTYFRQHPDIDILGTDIIELNTESGVRRHVSFCRGPDDALARLCRGVPVAHPTVCFRRHVLDRVGGYPQAGSNEDIALWFRCAKEGFRFANVHQPLLEFTVGPNFWSRRSVDKAYGELRIYTKGIWVLHGMTFKYVYPLLRFMLRLAPHWLSRLIYNSSLRRSTRVG</sequence>
<evidence type="ECO:0000313" key="6">
    <source>
        <dbReference type="Proteomes" id="UP000199002"/>
    </source>
</evidence>
<protein>
    <submittedName>
        <fullName evidence="5">Glycosyltransferase like family 2</fullName>
    </submittedName>
</protein>
<dbReference type="EMBL" id="FNQJ01000001">
    <property type="protein sequence ID" value="SDZ74745.1"/>
    <property type="molecule type" value="Genomic_DNA"/>
</dbReference>
<reference evidence="6" key="1">
    <citation type="submission" date="2016-10" db="EMBL/GenBank/DDBJ databases">
        <authorList>
            <person name="Varghese N."/>
            <person name="Submissions S."/>
        </authorList>
    </citation>
    <scope>NUCLEOTIDE SEQUENCE [LARGE SCALE GENOMIC DNA]</scope>
    <source>
        <strain evidence="6">DSM 25157</strain>
    </source>
</reference>
<accession>A0A1H3VIZ4</accession>
<evidence type="ECO:0000256" key="2">
    <source>
        <dbReference type="ARBA" id="ARBA00022676"/>
    </source>
</evidence>
<evidence type="ECO:0000313" key="5">
    <source>
        <dbReference type="EMBL" id="SDZ74745.1"/>
    </source>
</evidence>
<dbReference type="STRING" id="592050.SAMN05421875_101196"/>
<keyword evidence="2" id="KW-0328">Glycosyltransferase</keyword>
<dbReference type="PANTHER" id="PTHR43685">
    <property type="entry name" value="GLYCOSYLTRANSFERASE"/>
    <property type="match status" value="1"/>
</dbReference>
<evidence type="ECO:0000256" key="3">
    <source>
        <dbReference type="ARBA" id="ARBA00022679"/>
    </source>
</evidence>
<dbReference type="SUPFAM" id="SSF53448">
    <property type="entry name" value="Nucleotide-diphospho-sugar transferases"/>
    <property type="match status" value="1"/>
</dbReference>
<dbReference type="InterPro" id="IPR001173">
    <property type="entry name" value="Glyco_trans_2-like"/>
</dbReference>
<evidence type="ECO:0000259" key="4">
    <source>
        <dbReference type="Pfam" id="PF00535"/>
    </source>
</evidence>
<feature type="domain" description="Glycosyltransferase 2-like" evidence="4">
    <location>
        <begin position="19"/>
        <end position="170"/>
    </location>
</feature>
<organism evidence="5 6">
    <name type="scientific">Acidovorax soli</name>
    <dbReference type="NCBI Taxonomy" id="592050"/>
    <lineage>
        <taxon>Bacteria</taxon>
        <taxon>Pseudomonadati</taxon>
        <taxon>Pseudomonadota</taxon>
        <taxon>Betaproteobacteria</taxon>
        <taxon>Burkholderiales</taxon>
        <taxon>Comamonadaceae</taxon>
        <taxon>Acidovorax</taxon>
    </lineage>
</organism>
<name>A0A1H3VIZ4_9BURK</name>
<keyword evidence="6" id="KW-1185">Reference proteome</keyword>
<dbReference type="Gene3D" id="3.90.550.10">
    <property type="entry name" value="Spore Coat Polysaccharide Biosynthesis Protein SpsA, Chain A"/>
    <property type="match status" value="1"/>
</dbReference>